<dbReference type="KEGG" id="xpo:XPG1_2200"/>
<proteinExistence type="predicted"/>
<evidence type="ECO:0000313" key="2">
    <source>
        <dbReference type="Proteomes" id="UP000032735"/>
    </source>
</evidence>
<dbReference type="EMBL" id="FO704551">
    <property type="protein sequence ID" value="CDG21855.1"/>
    <property type="molecule type" value="Genomic_DNA"/>
</dbReference>
<name>A0A068R6V8_9GAMM</name>
<sequence length="43" mass="4741">MDWISFPVINGLANCNTVWVVVWLGRSGSPGNIMADIVDLFTM</sequence>
<dbReference type="Proteomes" id="UP000032735">
    <property type="component" value="Chromosome"/>
</dbReference>
<accession>A0A068R6V8</accession>
<dbReference type="AlphaFoldDB" id="A0A068R6V8"/>
<evidence type="ECO:0000313" key="1">
    <source>
        <dbReference type="EMBL" id="CDG21855.1"/>
    </source>
</evidence>
<dbReference type="HOGENOM" id="CLU_3241664_0_0_6"/>
<gene>
    <name evidence="1" type="ORF">XPG1_2200</name>
</gene>
<keyword evidence="2" id="KW-1185">Reference proteome</keyword>
<protein>
    <submittedName>
        <fullName evidence="1">Uncharacterized protein</fullName>
    </submittedName>
</protein>
<organism evidence="1 2">
    <name type="scientific">Xenorhabdus poinarii G6</name>
    <dbReference type="NCBI Taxonomy" id="1354304"/>
    <lineage>
        <taxon>Bacteria</taxon>
        <taxon>Pseudomonadati</taxon>
        <taxon>Pseudomonadota</taxon>
        <taxon>Gammaproteobacteria</taxon>
        <taxon>Enterobacterales</taxon>
        <taxon>Morganellaceae</taxon>
        <taxon>Xenorhabdus</taxon>
    </lineage>
</organism>
<reference evidence="1 2" key="1">
    <citation type="submission" date="2013-07" db="EMBL/GenBank/DDBJ databases">
        <authorList>
            <person name="Genoscope - CEA"/>
        </authorList>
    </citation>
    <scope>NUCLEOTIDE SEQUENCE [LARGE SCALE GENOMIC DNA]</scope>
    <source>
        <strain evidence="1 2">G6</strain>
    </source>
</reference>